<dbReference type="CTD" id="9799375"/>
<sequence>MEEQSVSDFNGFTVTYLLRAPKSFLTVKRLFFDWPCLLTVIHQKMFSEVIVARNNAFFSQGGLCFNPIMFSMSTFQNRHSEGQNDTLVRCDSCFGLKEILERSHSDIERREAKRKLDQHYDYISRQRVIIQTLCAQSRDPNCDVRVVMIDGMSNRHTKLPRLVDRPKFVTDSIRVIMSLTTVQIARSEGDIYWSSAATLHSSLLFNAENDQNAFKLFKEAFLPEEFVPTIRKPETTIIENKVNELKRQCGELLTDQNHQNFCSYIVEYGKKSFRHTMTDINQKRQLVPSPATSPDDPHQTVLQFLKRNGYPTGKMPKNPSI</sequence>
<protein>
    <submittedName>
        <fullName evidence="1">Uncharacterized protein</fullName>
    </submittedName>
</protein>
<dbReference type="Proteomes" id="UP000483820">
    <property type="component" value="Chromosome II"/>
</dbReference>
<dbReference type="AlphaFoldDB" id="A0A6A5HG93"/>
<reference evidence="1 2" key="1">
    <citation type="submission" date="2019-12" db="EMBL/GenBank/DDBJ databases">
        <title>Chromosome-level assembly of the Caenorhabditis remanei genome.</title>
        <authorList>
            <person name="Teterina A.A."/>
            <person name="Willis J.H."/>
            <person name="Phillips P.C."/>
        </authorList>
    </citation>
    <scope>NUCLEOTIDE SEQUENCE [LARGE SCALE GENOMIC DNA]</scope>
    <source>
        <strain evidence="1 2">PX506</strain>
        <tissue evidence="1">Whole organism</tissue>
    </source>
</reference>
<gene>
    <name evidence="1" type="ORF">GCK72_006816</name>
</gene>
<name>A0A6A5HG93_CAERE</name>
<dbReference type="KEGG" id="crq:GCK72_006816"/>
<dbReference type="EMBL" id="WUAV01000002">
    <property type="protein sequence ID" value="KAF1766858.1"/>
    <property type="molecule type" value="Genomic_DNA"/>
</dbReference>
<dbReference type="GeneID" id="9799375"/>
<accession>A0A6A5HG93</accession>
<evidence type="ECO:0000313" key="2">
    <source>
        <dbReference type="Proteomes" id="UP000483820"/>
    </source>
</evidence>
<dbReference type="RefSeq" id="XP_053590001.1">
    <property type="nucleotide sequence ID" value="XM_053725807.1"/>
</dbReference>
<evidence type="ECO:0000313" key="1">
    <source>
        <dbReference type="EMBL" id="KAF1766858.1"/>
    </source>
</evidence>
<proteinExistence type="predicted"/>
<organism evidence="1 2">
    <name type="scientific">Caenorhabditis remanei</name>
    <name type="common">Caenorhabditis vulgaris</name>
    <dbReference type="NCBI Taxonomy" id="31234"/>
    <lineage>
        <taxon>Eukaryota</taxon>
        <taxon>Metazoa</taxon>
        <taxon>Ecdysozoa</taxon>
        <taxon>Nematoda</taxon>
        <taxon>Chromadorea</taxon>
        <taxon>Rhabditida</taxon>
        <taxon>Rhabditina</taxon>
        <taxon>Rhabditomorpha</taxon>
        <taxon>Rhabditoidea</taxon>
        <taxon>Rhabditidae</taxon>
        <taxon>Peloderinae</taxon>
        <taxon>Caenorhabditis</taxon>
    </lineage>
</organism>
<comment type="caution">
    <text evidence="1">The sequence shown here is derived from an EMBL/GenBank/DDBJ whole genome shotgun (WGS) entry which is preliminary data.</text>
</comment>